<evidence type="ECO:0000313" key="4">
    <source>
        <dbReference type="Proteomes" id="UP001208570"/>
    </source>
</evidence>
<dbReference type="InterPro" id="IPR014716">
    <property type="entry name" value="Fibrinogen_a/b/g_C_1"/>
</dbReference>
<feature type="signal peptide" evidence="1">
    <location>
        <begin position="1"/>
        <end position="24"/>
    </location>
</feature>
<reference evidence="3" key="1">
    <citation type="journal article" date="2023" name="Mol. Biol. Evol.">
        <title>Third-Generation Sequencing Reveals the Adaptive Role of the Epigenome in Three Deep-Sea Polychaetes.</title>
        <authorList>
            <person name="Perez M."/>
            <person name="Aroh O."/>
            <person name="Sun Y."/>
            <person name="Lan Y."/>
            <person name="Juniper S.K."/>
            <person name="Young C.R."/>
            <person name="Angers B."/>
            <person name="Qian P.Y."/>
        </authorList>
    </citation>
    <scope>NUCLEOTIDE SEQUENCE</scope>
    <source>
        <strain evidence="3">P08H-3</strain>
    </source>
</reference>
<protein>
    <recommendedName>
        <fullName evidence="2">Fibrinogen C-terminal domain-containing protein</fullName>
    </recommendedName>
</protein>
<proteinExistence type="predicted"/>
<evidence type="ECO:0000313" key="3">
    <source>
        <dbReference type="EMBL" id="KAK2154848.1"/>
    </source>
</evidence>
<evidence type="ECO:0000256" key="1">
    <source>
        <dbReference type="SAM" id="SignalP"/>
    </source>
</evidence>
<dbReference type="PANTHER" id="PTHR19143">
    <property type="entry name" value="FIBRINOGEN/TENASCIN/ANGIOPOEITIN"/>
    <property type="match status" value="1"/>
</dbReference>
<keyword evidence="1" id="KW-0732">Signal</keyword>
<dbReference type="InterPro" id="IPR002181">
    <property type="entry name" value="Fibrinogen_a/b/g_C_dom"/>
</dbReference>
<dbReference type="SUPFAM" id="SSF56496">
    <property type="entry name" value="Fibrinogen C-terminal domain-like"/>
    <property type="match status" value="1"/>
</dbReference>
<comment type="caution">
    <text evidence="3">The sequence shown here is derived from an EMBL/GenBank/DDBJ whole genome shotgun (WGS) entry which is preliminary data.</text>
</comment>
<dbReference type="EMBL" id="JAODUP010000256">
    <property type="protein sequence ID" value="KAK2154848.1"/>
    <property type="molecule type" value="Genomic_DNA"/>
</dbReference>
<organism evidence="3 4">
    <name type="scientific">Paralvinella palmiformis</name>
    <dbReference type="NCBI Taxonomy" id="53620"/>
    <lineage>
        <taxon>Eukaryota</taxon>
        <taxon>Metazoa</taxon>
        <taxon>Spiralia</taxon>
        <taxon>Lophotrochozoa</taxon>
        <taxon>Annelida</taxon>
        <taxon>Polychaeta</taxon>
        <taxon>Sedentaria</taxon>
        <taxon>Canalipalpata</taxon>
        <taxon>Terebellida</taxon>
        <taxon>Terebelliformia</taxon>
        <taxon>Alvinellidae</taxon>
        <taxon>Paralvinella</taxon>
    </lineage>
</organism>
<dbReference type="SMART" id="SM00186">
    <property type="entry name" value="FBG"/>
    <property type="match status" value="1"/>
</dbReference>
<accession>A0AAD9JKF2</accession>
<dbReference type="PROSITE" id="PS51406">
    <property type="entry name" value="FIBRINOGEN_C_2"/>
    <property type="match status" value="1"/>
</dbReference>
<sequence length="170" mass="19206">MAFIVYALGLLQIMFVYLCSNVLCKCVRLSGNENLHDLTTNNGLNFALRIELTDNFGLSLYADYEYFAVQDEGSKYLLTLGLPMNTSDSFGKCNGMMFSTIDNDNDPLTSANCAQINSGGWWYWGCSFCKLMAGYGPNYSSLRRISWRTWPRSNVYFGYAAMMLRRNVSG</sequence>
<feature type="chain" id="PRO_5041939317" description="Fibrinogen C-terminal domain-containing protein" evidence="1">
    <location>
        <begin position="25"/>
        <end position="170"/>
    </location>
</feature>
<dbReference type="Gene3D" id="3.90.215.10">
    <property type="entry name" value="Gamma Fibrinogen, chain A, domain 1"/>
    <property type="match status" value="1"/>
</dbReference>
<dbReference type="Proteomes" id="UP001208570">
    <property type="component" value="Unassembled WGS sequence"/>
</dbReference>
<evidence type="ECO:0000259" key="2">
    <source>
        <dbReference type="PROSITE" id="PS51406"/>
    </source>
</evidence>
<feature type="domain" description="Fibrinogen C-terminal" evidence="2">
    <location>
        <begin position="31"/>
        <end position="168"/>
    </location>
</feature>
<dbReference type="InterPro" id="IPR050373">
    <property type="entry name" value="Fibrinogen_C-term_domain"/>
</dbReference>
<name>A0AAD9JKF2_9ANNE</name>
<keyword evidence="4" id="KW-1185">Reference proteome</keyword>
<dbReference type="InterPro" id="IPR036056">
    <property type="entry name" value="Fibrinogen-like_C"/>
</dbReference>
<dbReference type="Pfam" id="PF00147">
    <property type="entry name" value="Fibrinogen_C"/>
    <property type="match status" value="1"/>
</dbReference>
<gene>
    <name evidence="3" type="ORF">LSH36_256g06139</name>
</gene>
<dbReference type="AlphaFoldDB" id="A0AAD9JKF2"/>
<dbReference type="GO" id="GO:0005615">
    <property type="term" value="C:extracellular space"/>
    <property type="evidence" value="ECO:0007669"/>
    <property type="project" value="TreeGrafter"/>
</dbReference>